<comment type="caution">
    <text evidence="3">The sequence shown here is derived from an EMBL/GenBank/DDBJ whole genome shotgun (WGS) entry which is preliminary data.</text>
</comment>
<sequence>MTDQALQNAKAQREQLLAERLKLHERIARLDNEIGDADRFIEDWHRYASPESHAADPESAAGQNKPEPSVDTPKKTTGNSRKEDVASAAREVILERGIPMLRNDLYPLLVERGMTIEGRDPQMVLSTMLWRMRDQLVRVKGGGYWPADIANAEAGYDPNQSREIDNILNKPVEEVLDPESDVYRDASENAG</sequence>
<organism evidence="3">
    <name type="scientific">marine sediment metagenome</name>
    <dbReference type="NCBI Taxonomy" id="412755"/>
    <lineage>
        <taxon>unclassified sequences</taxon>
        <taxon>metagenomes</taxon>
        <taxon>ecological metagenomes</taxon>
    </lineage>
</organism>
<evidence type="ECO:0000256" key="1">
    <source>
        <dbReference type="SAM" id="Coils"/>
    </source>
</evidence>
<gene>
    <name evidence="3" type="ORF">LCGC14_0503040</name>
</gene>
<reference evidence="3" key="1">
    <citation type="journal article" date="2015" name="Nature">
        <title>Complex archaea that bridge the gap between prokaryotes and eukaryotes.</title>
        <authorList>
            <person name="Spang A."/>
            <person name="Saw J.H."/>
            <person name="Jorgensen S.L."/>
            <person name="Zaremba-Niedzwiedzka K."/>
            <person name="Martijn J."/>
            <person name="Lind A.E."/>
            <person name="van Eijk R."/>
            <person name="Schleper C."/>
            <person name="Guy L."/>
            <person name="Ettema T.J."/>
        </authorList>
    </citation>
    <scope>NUCLEOTIDE SEQUENCE</scope>
</reference>
<keyword evidence="1" id="KW-0175">Coiled coil</keyword>
<protein>
    <recommendedName>
        <fullName evidence="4">HTH HARE-type domain-containing protein</fullName>
    </recommendedName>
</protein>
<evidence type="ECO:0000256" key="2">
    <source>
        <dbReference type="SAM" id="MobiDB-lite"/>
    </source>
</evidence>
<name>A0A0F9VBY6_9ZZZZ</name>
<feature type="region of interest" description="Disordered" evidence="2">
    <location>
        <begin position="50"/>
        <end position="86"/>
    </location>
</feature>
<evidence type="ECO:0008006" key="4">
    <source>
        <dbReference type="Google" id="ProtNLM"/>
    </source>
</evidence>
<dbReference type="EMBL" id="LAZR01000594">
    <property type="protein sequence ID" value="KKN63298.1"/>
    <property type="molecule type" value="Genomic_DNA"/>
</dbReference>
<feature type="coiled-coil region" evidence="1">
    <location>
        <begin position="6"/>
        <end position="33"/>
    </location>
</feature>
<accession>A0A0F9VBY6</accession>
<evidence type="ECO:0000313" key="3">
    <source>
        <dbReference type="EMBL" id="KKN63298.1"/>
    </source>
</evidence>
<proteinExistence type="predicted"/>
<dbReference type="AlphaFoldDB" id="A0A0F9VBY6"/>